<proteinExistence type="predicted"/>
<dbReference type="InterPro" id="IPR000182">
    <property type="entry name" value="GNAT_dom"/>
</dbReference>
<dbReference type="SUPFAM" id="SSF55729">
    <property type="entry name" value="Acyl-CoA N-acyltransferases (Nat)"/>
    <property type="match status" value="1"/>
</dbReference>
<evidence type="ECO:0000313" key="3">
    <source>
        <dbReference type="Proteomes" id="UP000248889"/>
    </source>
</evidence>
<dbReference type="Proteomes" id="UP000248889">
    <property type="component" value="Unassembled WGS sequence"/>
</dbReference>
<dbReference type="PROSITE" id="PS51186">
    <property type="entry name" value="GNAT"/>
    <property type="match status" value="1"/>
</dbReference>
<name>A0A2X0IH81_9ACTN</name>
<feature type="domain" description="N-acetyltransferase" evidence="1">
    <location>
        <begin position="1"/>
        <end position="171"/>
    </location>
</feature>
<evidence type="ECO:0000259" key="1">
    <source>
        <dbReference type="PROSITE" id="PS51186"/>
    </source>
</evidence>
<protein>
    <submittedName>
        <fullName evidence="2">GNAT family N-acetyltransferase</fullName>
    </submittedName>
</protein>
<accession>A0A2X0IH81</accession>
<keyword evidence="3" id="KW-1185">Reference proteome</keyword>
<dbReference type="GO" id="GO:0016747">
    <property type="term" value="F:acyltransferase activity, transferring groups other than amino-acyl groups"/>
    <property type="evidence" value="ECO:0007669"/>
    <property type="project" value="InterPro"/>
</dbReference>
<evidence type="ECO:0000313" key="2">
    <source>
        <dbReference type="EMBL" id="RAG84432.1"/>
    </source>
</evidence>
<gene>
    <name evidence="2" type="ORF">DN069_17360</name>
</gene>
<dbReference type="InterPro" id="IPR016181">
    <property type="entry name" value="Acyl_CoA_acyltransferase"/>
</dbReference>
<sequence>MATSDDVPRVLAVMDGIMEWLVSLGRTAQWGTQPWSESEALVDRVQGRVDRGELRVAATGDDEIAGVLSVSQQPGHYIQAAEEPELFINLLATNRRFKGRDVGGLLIAEAKAEAARRGLGLLRVDCFAGDDGRLKDWYASQGFTEVEPFTVRRDSGPDWPGMLFAMRVELPGVA</sequence>
<reference evidence="2 3" key="1">
    <citation type="submission" date="2018-06" db="EMBL/GenBank/DDBJ databases">
        <title>Streptacidiphilus pinicola sp. nov., isolated from pine grove soil.</title>
        <authorList>
            <person name="Roh S.G."/>
            <person name="Park S."/>
            <person name="Kim M.-K."/>
            <person name="Yun B.-R."/>
            <person name="Park J."/>
            <person name="Kim M.J."/>
            <person name="Kim Y.S."/>
            <person name="Kim S.B."/>
        </authorList>
    </citation>
    <scope>NUCLEOTIDE SEQUENCE [LARGE SCALE GENOMIC DNA]</scope>
    <source>
        <strain evidence="2 3">MMS16-CNU450</strain>
    </source>
</reference>
<dbReference type="EMBL" id="QKYN01000066">
    <property type="protein sequence ID" value="RAG84432.1"/>
    <property type="molecule type" value="Genomic_DNA"/>
</dbReference>
<dbReference type="AlphaFoldDB" id="A0A2X0IH81"/>
<dbReference type="Pfam" id="PF00583">
    <property type="entry name" value="Acetyltransf_1"/>
    <property type="match status" value="1"/>
</dbReference>
<dbReference type="Gene3D" id="3.40.630.30">
    <property type="match status" value="1"/>
</dbReference>
<comment type="caution">
    <text evidence="2">The sequence shown here is derived from an EMBL/GenBank/DDBJ whole genome shotgun (WGS) entry which is preliminary data.</text>
</comment>
<organism evidence="2 3">
    <name type="scientific">Streptacidiphilus pinicola</name>
    <dbReference type="NCBI Taxonomy" id="2219663"/>
    <lineage>
        <taxon>Bacteria</taxon>
        <taxon>Bacillati</taxon>
        <taxon>Actinomycetota</taxon>
        <taxon>Actinomycetes</taxon>
        <taxon>Kitasatosporales</taxon>
        <taxon>Streptomycetaceae</taxon>
        <taxon>Streptacidiphilus</taxon>
    </lineage>
</organism>
<dbReference type="OrthoDB" id="7011037at2"/>
<keyword evidence="2" id="KW-0808">Transferase</keyword>